<dbReference type="SUPFAM" id="SSF50129">
    <property type="entry name" value="GroES-like"/>
    <property type="match status" value="1"/>
</dbReference>
<keyword evidence="2 5" id="KW-0479">Metal-binding</keyword>
<comment type="cofactor">
    <cofactor evidence="1 5">
        <name>Zn(2+)</name>
        <dbReference type="ChEBI" id="CHEBI:29105"/>
    </cofactor>
</comment>
<protein>
    <submittedName>
        <fullName evidence="8">Uncharacterized zinc-type alcohol dehydrogenase-like protein YbdR</fullName>
    </submittedName>
</protein>
<reference evidence="8 9" key="1">
    <citation type="submission" date="2013-12" db="EMBL/GenBank/DDBJ databases">
        <title>NBRP : Genome information of microbial organism related human and environment.</title>
        <authorList>
            <person name="Hattori M."/>
            <person name="Oshima K."/>
            <person name="Inaba H."/>
            <person name="Suda W."/>
            <person name="Sakamoto M."/>
            <person name="Iino T."/>
            <person name="Kitahara M."/>
            <person name="Oshida Y."/>
            <person name="Iida T."/>
            <person name="Kudo T."/>
            <person name="Itoh T."/>
            <person name="Ahmed I."/>
            <person name="Ohkuma M."/>
        </authorList>
    </citation>
    <scope>NUCLEOTIDE SEQUENCE [LARGE SCALE GENOMIC DNA]</scope>
    <source>
        <strain evidence="8 9">JCM 21738</strain>
    </source>
</reference>
<dbReference type="Gene3D" id="3.40.50.720">
    <property type="entry name" value="NAD(P)-binding Rossmann-like Domain"/>
    <property type="match status" value="1"/>
</dbReference>
<evidence type="ECO:0000256" key="2">
    <source>
        <dbReference type="ARBA" id="ARBA00022723"/>
    </source>
</evidence>
<evidence type="ECO:0000313" key="9">
    <source>
        <dbReference type="Proteomes" id="UP000018949"/>
    </source>
</evidence>
<sequence>MYLTGMGWRIMKAVTYQGSKDVQVKNVEAPKIEHEQDMIVKITSTAICGSDLHLYQGNMPLRPGYIIGHEPMGIVEEVGPGVKNLKKGDRVVIPFNVSCGECFYCQNQMESQCDNTNEYKDTGAYFGYTEQYGNHPGGQAEYLKVPYADFTSFVVPESCELEDESLLFLSDVIPTAWWSVEHAGVKKGDTVIVLGSGPVGLMTQKFAWMKGAKRVIAVDHLDYRLMHAKKTNSVEIFDFTQEDDPGKFLQDLTNGGADVVIDCVGMDGKKSVVEKVEQKLKLQGGTLSALEIAHTAVRKFGTVQITGVYGLRYNMFPLGRFFERNITMKMGQAPVIHYMPKLFDMVTNGEFDPTDIITHKIPLDDAAKGYEMFNDRKDDCIKVVLKP</sequence>
<dbReference type="PROSITE" id="PS00059">
    <property type="entry name" value="ADH_ZINC"/>
    <property type="match status" value="1"/>
</dbReference>
<feature type="domain" description="Alcohol dehydrogenase-like N-terminal" evidence="7">
    <location>
        <begin position="35"/>
        <end position="149"/>
    </location>
</feature>
<dbReference type="PANTHER" id="PTHR42813:SF2">
    <property type="entry name" value="DEHYDROGENASE, ZINC-CONTAINING, PUTATIVE (AFU_ORTHOLOGUE AFUA_2G02810)-RELATED"/>
    <property type="match status" value="1"/>
</dbReference>
<name>W4RMY6_9BACI</name>
<dbReference type="InterPro" id="IPR013154">
    <property type="entry name" value="ADH-like_N"/>
</dbReference>
<dbReference type="InterPro" id="IPR011032">
    <property type="entry name" value="GroES-like_sf"/>
</dbReference>
<evidence type="ECO:0000256" key="5">
    <source>
        <dbReference type="RuleBase" id="RU361277"/>
    </source>
</evidence>
<accession>W4RMY6</accession>
<gene>
    <name evidence="8" type="ORF">JCM21738_2292</name>
</gene>
<evidence type="ECO:0000256" key="4">
    <source>
        <dbReference type="ARBA" id="ARBA00023002"/>
    </source>
</evidence>
<evidence type="ECO:0000256" key="1">
    <source>
        <dbReference type="ARBA" id="ARBA00001947"/>
    </source>
</evidence>
<dbReference type="Pfam" id="PF08240">
    <property type="entry name" value="ADH_N"/>
    <property type="match status" value="1"/>
</dbReference>
<dbReference type="PANTHER" id="PTHR42813">
    <property type="entry name" value="ZINC-TYPE ALCOHOL DEHYDROGENASE-LIKE"/>
    <property type="match status" value="1"/>
</dbReference>
<dbReference type="CDD" id="cd08283">
    <property type="entry name" value="FDH_like_1"/>
    <property type="match status" value="1"/>
</dbReference>
<keyword evidence="9" id="KW-1185">Reference proteome</keyword>
<evidence type="ECO:0000313" key="8">
    <source>
        <dbReference type="EMBL" id="GAE45482.1"/>
    </source>
</evidence>
<dbReference type="Proteomes" id="UP000018949">
    <property type="component" value="Unassembled WGS sequence"/>
</dbReference>
<dbReference type="Gene3D" id="3.90.180.10">
    <property type="entry name" value="Medium-chain alcohol dehydrogenases, catalytic domain"/>
    <property type="match status" value="1"/>
</dbReference>
<organism evidence="8 9">
    <name type="scientific">Mesobacillus boroniphilus JCM 21738</name>
    <dbReference type="NCBI Taxonomy" id="1294265"/>
    <lineage>
        <taxon>Bacteria</taxon>
        <taxon>Bacillati</taxon>
        <taxon>Bacillota</taxon>
        <taxon>Bacilli</taxon>
        <taxon>Bacillales</taxon>
        <taxon>Bacillaceae</taxon>
        <taxon>Mesobacillus</taxon>
    </lineage>
</organism>
<dbReference type="eggNOG" id="COG1063">
    <property type="taxonomic scope" value="Bacteria"/>
</dbReference>
<dbReference type="InterPro" id="IPR013149">
    <property type="entry name" value="ADH-like_C"/>
</dbReference>
<dbReference type="AlphaFoldDB" id="W4RMY6"/>
<comment type="caution">
    <text evidence="8">The sequence shown here is derived from an EMBL/GenBank/DDBJ whole genome shotgun (WGS) entry which is preliminary data.</text>
</comment>
<evidence type="ECO:0000259" key="7">
    <source>
        <dbReference type="Pfam" id="PF08240"/>
    </source>
</evidence>
<dbReference type="InterPro" id="IPR002328">
    <property type="entry name" value="ADH_Zn_CS"/>
</dbReference>
<evidence type="ECO:0000256" key="3">
    <source>
        <dbReference type="ARBA" id="ARBA00022833"/>
    </source>
</evidence>
<evidence type="ECO:0000259" key="6">
    <source>
        <dbReference type="Pfam" id="PF00107"/>
    </source>
</evidence>
<feature type="domain" description="Alcohol dehydrogenase-like C-terminal" evidence="6">
    <location>
        <begin position="198"/>
        <end position="265"/>
    </location>
</feature>
<keyword evidence="4" id="KW-0560">Oxidoreductase</keyword>
<dbReference type="EMBL" id="BAUW01000023">
    <property type="protein sequence ID" value="GAE45482.1"/>
    <property type="molecule type" value="Genomic_DNA"/>
</dbReference>
<proteinExistence type="inferred from homology"/>
<dbReference type="SUPFAM" id="SSF51735">
    <property type="entry name" value="NAD(P)-binding Rossmann-fold domains"/>
    <property type="match status" value="1"/>
</dbReference>
<dbReference type="GO" id="GO:0016491">
    <property type="term" value="F:oxidoreductase activity"/>
    <property type="evidence" value="ECO:0007669"/>
    <property type="project" value="UniProtKB-KW"/>
</dbReference>
<dbReference type="InterPro" id="IPR036291">
    <property type="entry name" value="NAD(P)-bd_dom_sf"/>
</dbReference>
<comment type="similarity">
    <text evidence="5">Belongs to the zinc-containing alcohol dehydrogenase family.</text>
</comment>
<keyword evidence="3 5" id="KW-0862">Zinc</keyword>
<dbReference type="GO" id="GO:0008270">
    <property type="term" value="F:zinc ion binding"/>
    <property type="evidence" value="ECO:0007669"/>
    <property type="project" value="InterPro"/>
</dbReference>
<dbReference type="Pfam" id="PF00107">
    <property type="entry name" value="ADH_zinc_N"/>
    <property type="match status" value="1"/>
</dbReference>